<dbReference type="EMBL" id="BFEA01000365">
    <property type="protein sequence ID" value="GBG81122.1"/>
    <property type="molecule type" value="Genomic_DNA"/>
</dbReference>
<evidence type="ECO:0008006" key="5">
    <source>
        <dbReference type="Google" id="ProtNLM"/>
    </source>
</evidence>
<dbReference type="Gramene" id="GBG81122">
    <property type="protein sequence ID" value="GBG81122"/>
    <property type="gene ID" value="CBR_g31798"/>
</dbReference>
<feature type="region of interest" description="Disordered" evidence="1">
    <location>
        <begin position="508"/>
        <end position="541"/>
    </location>
</feature>
<feature type="compositionally biased region" description="Acidic residues" evidence="1">
    <location>
        <begin position="191"/>
        <end position="202"/>
    </location>
</feature>
<dbReference type="Gene3D" id="3.80.10.10">
    <property type="entry name" value="Ribonuclease Inhibitor"/>
    <property type="match status" value="1"/>
</dbReference>
<feature type="signal peptide" evidence="2">
    <location>
        <begin position="1"/>
        <end position="20"/>
    </location>
</feature>
<dbReference type="AlphaFoldDB" id="A0A388LG10"/>
<accession>A0A388LG10</accession>
<evidence type="ECO:0000256" key="2">
    <source>
        <dbReference type="SAM" id="SignalP"/>
    </source>
</evidence>
<protein>
    <recommendedName>
        <fullName evidence="5">FBD domain-containing protein</fullName>
    </recommendedName>
</protein>
<feature type="region of interest" description="Disordered" evidence="1">
    <location>
        <begin position="47"/>
        <end position="79"/>
    </location>
</feature>
<feature type="region of interest" description="Disordered" evidence="1">
    <location>
        <begin position="176"/>
        <end position="223"/>
    </location>
</feature>
<dbReference type="InterPro" id="IPR032675">
    <property type="entry name" value="LRR_dom_sf"/>
</dbReference>
<name>A0A388LG10_CHABU</name>
<dbReference type="Proteomes" id="UP000265515">
    <property type="component" value="Unassembled WGS sequence"/>
</dbReference>
<evidence type="ECO:0000313" key="4">
    <source>
        <dbReference type="Proteomes" id="UP000265515"/>
    </source>
</evidence>
<keyword evidence="4" id="KW-1185">Reference proteome</keyword>
<gene>
    <name evidence="3" type="ORF">CBR_g31798</name>
</gene>
<evidence type="ECO:0000256" key="1">
    <source>
        <dbReference type="SAM" id="MobiDB-lite"/>
    </source>
</evidence>
<feature type="compositionally biased region" description="Basic and acidic residues" evidence="1">
    <location>
        <begin position="203"/>
        <end position="223"/>
    </location>
</feature>
<reference evidence="3 4" key="1">
    <citation type="journal article" date="2018" name="Cell">
        <title>The Chara Genome: Secondary Complexity and Implications for Plant Terrestrialization.</title>
        <authorList>
            <person name="Nishiyama T."/>
            <person name="Sakayama H."/>
            <person name="Vries J.D."/>
            <person name="Buschmann H."/>
            <person name="Saint-Marcoux D."/>
            <person name="Ullrich K.K."/>
            <person name="Haas F.B."/>
            <person name="Vanderstraeten L."/>
            <person name="Becker D."/>
            <person name="Lang D."/>
            <person name="Vosolsobe S."/>
            <person name="Rombauts S."/>
            <person name="Wilhelmsson P.K.I."/>
            <person name="Janitza P."/>
            <person name="Kern R."/>
            <person name="Heyl A."/>
            <person name="Rumpler F."/>
            <person name="Villalobos L.I.A.C."/>
            <person name="Clay J.M."/>
            <person name="Skokan R."/>
            <person name="Toyoda A."/>
            <person name="Suzuki Y."/>
            <person name="Kagoshima H."/>
            <person name="Schijlen E."/>
            <person name="Tajeshwar N."/>
            <person name="Catarino B."/>
            <person name="Hetherington A.J."/>
            <person name="Saltykova A."/>
            <person name="Bonnot C."/>
            <person name="Breuninger H."/>
            <person name="Symeonidi A."/>
            <person name="Radhakrishnan G.V."/>
            <person name="Van Nieuwerburgh F."/>
            <person name="Deforce D."/>
            <person name="Chang C."/>
            <person name="Karol K.G."/>
            <person name="Hedrich R."/>
            <person name="Ulvskov P."/>
            <person name="Glockner G."/>
            <person name="Delwiche C.F."/>
            <person name="Petrasek J."/>
            <person name="Van de Peer Y."/>
            <person name="Friml J."/>
            <person name="Beilby M."/>
            <person name="Dolan L."/>
            <person name="Kohara Y."/>
            <person name="Sugano S."/>
            <person name="Fujiyama A."/>
            <person name="Delaux P.-M."/>
            <person name="Quint M."/>
            <person name="TheiBen G."/>
            <person name="Hagemann M."/>
            <person name="Harholt J."/>
            <person name="Dunand C."/>
            <person name="Zachgo S."/>
            <person name="Langdale J."/>
            <person name="Maumus F."/>
            <person name="Straeten D.V.D."/>
            <person name="Gould S.B."/>
            <person name="Rensing S.A."/>
        </authorList>
    </citation>
    <scope>NUCLEOTIDE SEQUENCE [LARGE SCALE GENOMIC DNA]</scope>
    <source>
        <strain evidence="3 4">S276</strain>
    </source>
</reference>
<feature type="chain" id="PRO_5017182391" description="FBD domain-containing protein" evidence="2">
    <location>
        <begin position="21"/>
        <end position="716"/>
    </location>
</feature>
<sequence>MTTSRTTVCCFLLSFRTLHSLRFDTSDGFAVSPPGWEVEQRHPWWSPVVENDPQGRQKGQSEDVVGGSEKGGSSRTRQGTPLSLETLILDRTFPLRAEGMQMAAFSDLFLNLTTLSACLPIPASFQILAKVLHRLLHACPRLVTLSLQACRPSETPKSFVDWVGVRRFLGVGSGAAKKGEEEEDQVAKEELMEELGEDEKEQEEMRKKGRSGEEAKREEVQGEMKGKEVLEAMSLDKRDRGRIRSLPIGKESQPLHCLMIDLHDEDIEFEQAELDALIEVVPSLHTLKINGGKRHFTSIRYPSLQCLEVIERQEDFILPLTIICANLTNLVLDTSAQGASMIPLLQVLCPKLKVLLLWPGPCAPSGTVSLCHYHARCLWTYHNLFASVPLDNLVSLRLEDRIVFEGALCQILAHHLHSLEELDLDISEIYPTDSPLSMEEVHLIREGKECCGQDGPSTSRYKIKDCAADYCFYNTDRIATEHKPLASSPPPLSSTVSSFSPISLRSESEAAITDPSSSRSMKAPHAASSAPATITRFPEDGSPRFPKPLGLRKLKSLRLGLGFVRLFAKHTERGVRTSTLYPSKMEEAHIEGASNDVWTNIFYDCPNLDRIDFTLCGHDDSNCKGCETGNCSEEKLRKEEDEWARELVGVVSAFLKPSTNLTRVGLDIVESGGTVDYHRMFNMLKVIFPSVVIHVSVRMRISYGGIYTPESSGSEE</sequence>
<feature type="compositionally biased region" description="Basic and acidic residues" evidence="1">
    <location>
        <begin position="177"/>
        <end position="190"/>
    </location>
</feature>
<proteinExistence type="predicted"/>
<organism evidence="3 4">
    <name type="scientific">Chara braunii</name>
    <name type="common">Braun's stonewort</name>
    <dbReference type="NCBI Taxonomy" id="69332"/>
    <lineage>
        <taxon>Eukaryota</taxon>
        <taxon>Viridiplantae</taxon>
        <taxon>Streptophyta</taxon>
        <taxon>Charophyceae</taxon>
        <taxon>Charales</taxon>
        <taxon>Characeae</taxon>
        <taxon>Chara</taxon>
    </lineage>
</organism>
<evidence type="ECO:0000313" key="3">
    <source>
        <dbReference type="EMBL" id="GBG81122.1"/>
    </source>
</evidence>
<keyword evidence="2" id="KW-0732">Signal</keyword>
<comment type="caution">
    <text evidence="3">The sequence shown here is derived from an EMBL/GenBank/DDBJ whole genome shotgun (WGS) entry which is preliminary data.</text>
</comment>